<organism evidence="2 3">
    <name type="scientific">Aeromonas bestiarum</name>
    <dbReference type="NCBI Taxonomy" id="105751"/>
    <lineage>
        <taxon>Bacteria</taxon>
        <taxon>Pseudomonadati</taxon>
        <taxon>Pseudomonadota</taxon>
        <taxon>Gammaproteobacteria</taxon>
        <taxon>Aeromonadales</taxon>
        <taxon>Aeromonadaceae</taxon>
        <taxon>Aeromonas</taxon>
    </lineage>
</organism>
<sequence>MTRLLPLFTLPLLLAACTTVPDDDAGTLYHYRLSAGQTDASQGELTLTQAVARVADADIVLVGELHTHPAVHLLQARLLAGLANTSRVDGRGLALSMEQFSRADQPVLDAYLAGRIGEAALIRDGNAWPNYQSDYRPLVEFAKKQHLPVIAANAPKPLVSCVGQEGPAWLDKLPASRRSQLARELTLTDDPYRQKFMASLHHGDADGNARRFAAQTSWDDTMAESMVDYLRSHPGQRIMHIAGNFHIEGGLGLASRIASRNPALKVALVVPETEPQSDAQAPTGRTADIRVRISPLPERWLNADEMKQDMGALHQSRSRDCSQWLQP</sequence>
<gene>
    <name evidence="2" type="ORF">OB959_15530</name>
</gene>
<dbReference type="RefSeq" id="WP_290022409.1">
    <property type="nucleotide sequence ID" value="NZ_JAOPLV010000007.1"/>
</dbReference>
<name>A0AAW7I4U2_9GAMM</name>
<dbReference type="CDD" id="cd14727">
    <property type="entry name" value="ChanN-like"/>
    <property type="match status" value="1"/>
</dbReference>
<dbReference type="InterPro" id="IPR007314">
    <property type="entry name" value="Cofac_haem-bd_dom"/>
</dbReference>
<feature type="domain" description="Haem-binding uptake Tiki superfamily ChaN" evidence="1">
    <location>
        <begin position="51"/>
        <end position="257"/>
    </location>
</feature>
<dbReference type="EMBL" id="JAOPLV010000007">
    <property type="protein sequence ID" value="MDM5141186.1"/>
    <property type="molecule type" value="Genomic_DNA"/>
</dbReference>
<evidence type="ECO:0000313" key="2">
    <source>
        <dbReference type="EMBL" id="MDM5141186.1"/>
    </source>
</evidence>
<dbReference type="Pfam" id="PF04187">
    <property type="entry name" value="Cofac_haem_bdg"/>
    <property type="match status" value="1"/>
</dbReference>
<dbReference type="PROSITE" id="PS51257">
    <property type="entry name" value="PROKAR_LIPOPROTEIN"/>
    <property type="match status" value="1"/>
</dbReference>
<protein>
    <submittedName>
        <fullName evidence="2">ChaN family lipoprotein</fullName>
    </submittedName>
</protein>
<dbReference type="AlphaFoldDB" id="A0AAW7I4U2"/>
<keyword evidence="2" id="KW-0449">Lipoprotein</keyword>
<proteinExistence type="predicted"/>
<evidence type="ECO:0000313" key="3">
    <source>
        <dbReference type="Proteomes" id="UP001168216"/>
    </source>
</evidence>
<reference evidence="2" key="1">
    <citation type="submission" date="2023-08" db="EMBL/GenBank/DDBJ databases">
        <title>WGS of Aeromonas isolates.</title>
        <authorList>
            <person name="Lee H."/>
        </authorList>
    </citation>
    <scope>NUCLEOTIDE SEQUENCE</scope>
    <source>
        <strain evidence="2">SL22</strain>
    </source>
</reference>
<dbReference type="Proteomes" id="UP001168216">
    <property type="component" value="Unassembled WGS sequence"/>
</dbReference>
<evidence type="ECO:0000259" key="1">
    <source>
        <dbReference type="Pfam" id="PF04187"/>
    </source>
</evidence>
<dbReference type="Gene3D" id="3.40.50.11550">
    <property type="match status" value="1"/>
</dbReference>
<accession>A0AAW7I4U2</accession>
<comment type="caution">
    <text evidence="2">The sequence shown here is derived from an EMBL/GenBank/DDBJ whole genome shotgun (WGS) entry which is preliminary data.</text>
</comment>
<dbReference type="SUPFAM" id="SSF159501">
    <property type="entry name" value="EreA/ChaN-like"/>
    <property type="match status" value="1"/>
</dbReference>